<keyword evidence="2" id="KW-1185">Reference proteome</keyword>
<evidence type="ECO:0000313" key="1">
    <source>
        <dbReference type="EMBL" id="QTF06557.1"/>
    </source>
</evidence>
<reference evidence="1 2" key="1">
    <citation type="submission" date="2020-03" db="EMBL/GenBank/DDBJ databases">
        <authorList>
            <person name="Bakhshi Ganjeh M."/>
        </authorList>
    </citation>
    <scope>NUCLEOTIDE SEQUENCE [LARGE SCALE GENOMIC DNA]</scope>
    <source>
        <strain evidence="2">Iran 50</strain>
    </source>
</reference>
<accession>A0ABX7UPU3</accession>
<proteinExistence type="predicted"/>
<organism evidence="1 2">
    <name type="scientific">Brenneria izadpanahii</name>
    <dbReference type="NCBI Taxonomy" id="2722756"/>
    <lineage>
        <taxon>Bacteria</taxon>
        <taxon>Pseudomonadati</taxon>
        <taxon>Pseudomonadota</taxon>
        <taxon>Gammaproteobacteria</taxon>
        <taxon>Enterobacterales</taxon>
        <taxon>Pectobacteriaceae</taxon>
        <taxon>Brenneria</taxon>
    </lineage>
</organism>
<gene>
    <name evidence="1" type="ORF">HC231_00390</name>
</gene>
<dbReference type="Proteomes" id="UP000671960">
    <property type="component" value="Chromosome"/>
</dbReference>
<protein>
    <submittedName>
        <fullName evidence="1">Uncharacterized protein</fullName>
    </submittedName>
</protein>
<sequence>MVGRSQHYLEPGYCVVDTPGTLSTQAGLLFRGRNTPAARYFMQLNADTPWLKPGQILLVADPDNPRQTYPLNQLRQAKRQVNQSMAFVSPEQGGFLQQHYDTLAAVLIGTEKGISFGSDAGKQYSQRIDQLLRKIESTYQNQFRTQGTLVGQQFYAERRRLFGELNSLLQQPLAKRIAYRALKLRPYENLRHALGLSSRSIVHHWSNVGVGAIPGYAAYLEASARAVKYMKTGGWIGLGVAGLSATNDVYHACTVGRESECPAVAIKGYTAFVGGASMGIYGGSMGATAGGAVCVALGIITAPTAGAGGLACALVGGTIGGAVGGYVGELGGEFTGELLNRILIN</sequence>
<dbReference type="EMBL" id="CP050854">
    <property type="protein sequence ID" value="QTF06557.1"/>
    <property type="molecule type" value="Genomic_DNA"/>
</dbReference>
<evidence type="ECO:0000313" key="2">
    <source>
        <dbReference type="Proteomes" id="UP000671960"/>
    </source>
</evidence>
<dbReference type="RefSeq" id="WP_208229231.1">
    <property type="nucleotide sequence ID" value="NZ_CP050854.1"/>
</dbReference>
<name>A0ABX7UPU3_9GAMM</name>